<dbReference type="PANTHER" id="PTHR11280">
    <property type="entry name" value="GLUCOSAMINE-6-PHOSPHATE ISOMERASE"/>
    <property type="match status" value="1"/>
</dbReference>
<proteinExistence type="predicted"/>
<dbReference type="GO" id="GO:0005737">
    <property type="term" value="C:cytoplasm"/>
    <property type="evidence" value="ECO:0007669"/>
    <property type="project" value="TreeGrafter"/>
</dbReference>
<evidence type="ECO:0000256" key="1">
    <source>
        <dbReference type="ARBA" id="ARBA00000644"/>
    </source>
</evidence>
<evidence type="ECO:0000313" key="3">
    <source>
        <dbReference type="Proteomes" id="UP000509510"/>
    </source>
</evidence>
<reference evidence="3" key="1">
    <citation type="submission" date="2020-06" db="EMBL/GenBank/DDBJ databases">
        <title>A chromosome-scale genome assembly of Talaromyces rugulosus W13939.</title>
        <authorList>
            <person name="Wang B."/>
            <person name="Guo L."/>
            <person name="Ye K."/>
            <person name="Wang L."/>
        </authorList>
    </citation>
    <scope>NUCLEOTIDE SEQUENCE [LARGE SCALE GENOMIC DNA]</scope>
    <source>
        <strain evidence="3">W13939</strain>
    </source>
</reference>
<evidence type="ECO:0000313" key="2">
    <source>
        <dbReference type="EMBL" id="QKX58487.1"/>
    </source>
</evidence>
<dbReference type="GeneID" id="55993108"/>
<dbReference type="GO" id="GO:0042802">
    <property type="term" value="F:identical protein binding"/>
    <property type="evidence" value="ECO:0007669"/>
    <property type="project" value="TreeGrafter"/>
</dbReference>
<dbReference type="OrthoDB" id="7663298at2759"/>
<dbReference type="SUPFAM" id="SSF100950">
    <property type="entry name" value="NagB/RpiA/CoA transferase-like"/>
    <property type="match status" value="1"/>
</dbReference>
<dbReference type="Proteomes" id="UP000509510">
    <property type="component" value="Chromosome III"/>
</dbReference>
<dbReference type="InterPro" id="IPR004547">
    <property type="entry name" value="Glucosamine6P_isomerase"/>
</dbReference>
<dbReference type="GO" id="GO:0006043">
    <property type="term" value="P:glucosamine catabolic process"/>
    <property type="evidence" value="ECO:0007669"/>
    <property type="project" value="TreeGrafter"/>
</dbReference>
<dbReference type="PROSITE" id="PS01161">
    <property type="entry name" value="GLC_GALNAC_ISOMERASE"/>
    <property type="match status" value="1"/>
</dbReference>
<dbReference type="GO" id="GO:0006046">
    <property type="term" value="P:N-acetylglucosamine catabolic process"/>
    <property type="evidence" value="ECO:0007669"/>
    <property type="project" value="TreeGrafter"/>
</dbReference>
<dbReference type="AlphaFoldDB" id="A0A7H8QX32"/>
<name>A0A7H8QX32_TALRU</name>
<gene>
    <name evidence="2" type="ORF">TRUGW13939_05611</name>
</gene>
<dbReference type="KEGG" id="trg:TRUGW13939_05611"/>
<dbReference type="InterPro" id="IPR037171">
    <property type="entry name" value="NagB/RpiA_transferase-like"/>
</dbReference>
<protein>
    <submittedName>
        <fullName evidence="2">Uncharacterized protein</fullName>
    </submittedName>
</protein>
<accession>A0A7H8QX32</accession>
<dbReference type="GO" id="GO:0019262">
    <property type="term" value="P:N-acetylneuraminate catabolic process"/>
    <property type="evidence" value="ECO:0007669"/>
    <property type="project" value="TreeGrafter"/>
</dbReference>
<dbReference type="PANTHER" id="PTHR11280:SF5">
    <property type="entry name" value="GLUCOSAMINE-6-PHOSPHATE ISOMERASE"/>
    <property type="match status" value="1"/>
</dbReference>
<organism evidence="2 3">
    <name type="scientific">Talaromyces rugulosus</name>
    <name type="common">Penicillium rugulosum</name>
    <dbReference type="NCBI Taxonomy" id="121627"/>
    <lineage>
        <taxon>Eukaryota</taxon>
        <taxon>Fungi</taxon>
        <taxon>Dikarya</taxon>
        <taxon>Ascomycota</taxon>
        <taxon>Pezizomycotina</taxon>
        <taxon>Eurotiomycetes</taxon>
        <taxon>Eurotiomycetidae</taxon>
        <taxon>Eurotiales</taxon>
        <taxon>Trichocomaceae</taxon>
        <taxon>Talaromyces</taxon>
        <taxon>Talaromyces sect. Islandici</taxon>
    </lineage>
</organism>
<dbReference type="Gene3D" id="3.40.50.1360">
    <property type="match status" value="1"/>
</dbReference>
<dbReference type="InterPro" id="IPR018321">
    <property type="entry name" value="Glucosamine6P_isomerase_CS"/>
</dbReference>
<dbReference type="RefSeq" id="XP_035344665.1">
    <property type="nucleotide sequence ID" value="XM_035488772.1"/>
</dbReference>
<comment type="catalytic activity">
    <reaction evidence="1">
        <text>alpha-D-glucosamine 6-phosphate + H2O = beta-D-fructose 6-phosphate + NH4(+)</text>
        <dbReference type="Rhea" id="RHEA:12172"/>
        <dbReference type="ChEBI" id="CHEBI:15377"/>
        <dbReference type="ChEBI" id="CHEBI:28938"/>
        <dbReference type="ChEBI" id="CHEBI:57634"/>
        <dbReference type="ChEBI" id="CHEBI:75989"/>
        <dbReference type="EC" id="3.5.99.6"/>
    </reaction>
</comment>
<dbReference type="EMBL" id="CP055900">
    <property type="protein sequence ID" value="QKX58487.1"/>
    <property type="molecule type" value="Genomic_DNA"/>
</dbReference>
<sequence>MDEYVGIKRIHPESYHSFMYGNFFSHVAINPENINLLDGNAGSLAEECLAYEAKIKAFGGIELFLGGVGGDGHIAFNEPGSSLASHTRVKSLAYGTISNGYFYLVTRIRCSIGNRGRYKSHVHPIMSAASSLVVVDEDAILELKIKTVKVCQLSPDILKVQD</sequence>
<keyword evidence="3" id="KW-1185">Reference proteome</keyword>
<dbReference type="GO" id="GO:0004342">
    <property type="term" value="F:glucosamine-6-phosphate deaminase activity"/>
    <property type="evidence" value="ECO:0007669"/>
    <property type="project" value="UniProtKB-EC"/>
</dbReference>